<sequence>MTWYPRIVFCSLLGSQDAGCYVKLTSRIASGSWKLIKNMVGFIRFSKKKHKLLKTTIFMLMYALYMVFGAPFDFTASHR</sequence>
<keyword evidence="1" id="KW-0472">Membrane</keyword>
<comment type="caution">
    <text evidence="2">The sequence shown here is derived from an EMBL/GenBank/DDBJ whole genome shotgun (WGS) entry which is preliminary data.</text>
</comment>
<reference evidence="2 3" key="1">
    <citation type="submission" date="2023-09" db="EMBL/GenBank/DDBJ databases">
        <authorList>
            <person name="Wang M."/>
        </authorList>
    </citation>
    <scope>NUCLEOTIDE SEQUENCE [LARGE SCALE GENOMIC DNA]</scope>
    <source>
        <strain evidence="2">GT-2023</strain>
        <tissue evidence="2">Liver</tissue>
    </source>
</reference>
<name>A0ABR3MBG7_9TELE</name>
<keyword evidence="1" id="KW-0812">Transmembrane</keyword>
<evidence type="ECO:0000313" key="2">
    <source>
        <dbReference type="EMBL" id="KAL1261626.1"/>
    </source>
</evidence>
<keyword evidence="1" id="KW-1133">Transmembrane helix</keyword>
<keyword evidence="3" id="KW-1185">Reference proteome</keyword>
<feature type="transmembrane region" description="Helical" evidence="1">
    <location>
        <begin position="52"/>
        <end position="72"/>
    </location>
</feature>
<dbReference type="EMBL" id="JAYMGO010000014">
    <property type="protein sequence ID" value="KAL1261626.1"/>
    <property type="molecule type" value="Genomic_DNA"/>
</dbReference>
<gene>
    <name evidence="2" type="ORF">QQF64_006891</name>
</gene>
<protein>
    <submittedName>
        <fullName evidence="2">Uncharacterized protein</fullName>
    </submittedName>
</protein>
<evidence type="ECO:0000313" key="3">
    <source>
        <dbReference type="Proteomes" id="UP001558613"/>
    </source>
</evidence>
<evidence type="ECO:0000256" key="1">
    <source>
        <dbReference type="SAM" id="Phobius"/>
    </source>
</evidence>
<accession>A0ABR3MBG7</accession>
<proteinExistence type="predicted"/>
<organism evidence="2 3">
    <name type="scientific">Cirrhinus molitorella</name>
    <name type="common">mud carp</name>
    <dbReference type="NCBI Taxonomy" id="172907"/>
    <lineage>
        <taxon>Eukaryota</taxon>
        <taxon>Metazoa</taxon>
        <taxon>Chordata</taxon>
        <taxon>Craniata</taxon>
        <taxon>Vertebrata</taxon>
        <taxon>Euteleostomi</taxon>
        <taxon>Actinopterygii</taxon>
        <taxon>Neopterygii</taxon>
        <taxon>Teleostei</taxon>
        <taxon>Ostariophysi</taxon>
        <taxon>Cypriniformes</taxon>
        <taxon>Cyprinidae</taxon>
        <taxon>Labeoninae</taxon>
        <taxon>Labeonini</taxon>
        <taxon>Cirrhinus</taxon>
    </lineage>
</organism>
<dbReference type="Proteomes" id="UP001558613">
    <property type="component" value="Unassembled WGS sequence"/>
</dbReference>